<dbReference type="InterPro" id="IPR039272">
    <property type="entry name" value="CLEC16A/TT9"/>
</dbReference>
<sequence length="303" mass="32397">MDLLGLDEPDPLHRVETQQRPTDLEPQQPDAGWACELTGSQREALRAALVAAVSAVLNEVGGMWCDALVAMLALEWPAAHDAMSRPSLRTGAETLMAGPHLYPRQQARTLTGYTRNDQGLSGSAVAALHSYNASGSAIPCIVPDQEKRVYFAAAGPALRRVEHYLHDPQALASDPAAQAIVVHSSPAAVLADPAPTRLNAGIVLSFSPLLGSDPSVDKSVAKWLRVHVRPSVRGLLRLLRSAAAGRKGGLLGALRHLVDGHWVLAFPDAERSSNARQLVEQAAHRLRALYCELLSPLLGSVMD</sequence>
<dbReference type="STRING" id="33097.A0A150GC58"/>
<dbReference type="GO" id="GO:0005770">
    <property type="term" value="C:late endosome"/>
    <property type="evidence" value="ECO:0007669"/>
    <property type="project" value="TreeGrafter"/>
</dbReference>
<dbReference type="EMBL" id="LSYV01000036">
    <property type="protein sequence ID" value="KXZ47441.1"/>
    <property type="molecule type" value="Genomic_DNA"/>
</dbReference>
<comment type="caution">
    <text evidence="2">The sequence shown here is derived from an EMBL/GenBank/DDBJ whole genome shotgun (WGS) entry which is preliminary data.</text>
</comment>
<dbReference type="AlphaFoldDB" id="A0A150GC58"/>
<evidence type="ECO:0000313" key="3">
    <source>
        <dbReference type="Proteomes" id="UP000075714"/>
    </source>
</evidence>
<proteinExistence type="predicted"/>
<dbReference type="OrthoDB" id="294052at2759"/>
<name>A0A150GC58_GONPE</name>
<evidence type="ECO:0000313" key="2">
    <source>
        <dbReference type="EMBL" id="KXZ47441.1"/>
    </source>
</evidence>
<dbReference type="GO" id="GO:0016197">
    <property type="term" value="P:endosomal transport"/>
    <property type="evidence" value="ECO:0007669"/>
    <property type="project" value="TreeGrafter"/>
</dbReference>
<dbReference type="GO" id="GO:1901096">
    <property type="term" value="P:regulation of autophagosome maturation"/>
    <property type="evidence" value="ECO:0007669"/>
    <property type="project" value="TreeGrafter"/>
</dbReference>
<dbReference type="PANTHER" id="PTHR21481:SF0">
    <property type="entry name" value="PROTEIN CLEC16A"/>
    <property type="match status" value="1"/>
</dbReference>
<dbReference type="Proteomes" id="UP000075714">
    <property type="component" value="Unassembled WGS sequence"/>
</dbReference>
<feature type="region of interest" description="Disordered" evidence="1">
    <location>
        <begin position="1"/>
        <end position="30"/>
    </location>
</feature>
<dbReference type="PANTHER" id="PTHR21481">
    <property type="entry name" value="PROTEIN CLEC16A"/>
    <property type="match status" value="1"/>
</dbReference>
<evidence type="ECO:0000256" key="1">
    <source>
        <dbReference type="SAM" id="MobiDB-lite"/>
    </source>
</evidence>
<accession>A0A150GC58</accession>
<dbReference type="GO" id="GO:0005794">
    <property type="term" value="C:Golgi apparatus"/>
    <property type="evidence" value="ECO:0007669"/>
    <property type="project" value="TreeGrafter"/>
</dbReference>
<reference evidence="3" key="1">
    <citation type="journal article" date="2016" name="Nat. Commun.">
        <title>The Gonium pectorale genome demonstrates co-option of cell cycle regulation during the evolution of multicellularity.</title>
        <authorList>
            <person name="Hanschen E.R."/>
            <person name="Marriage T.N."/>
            <person name="Ferris P.J."/>
            <person name="Hamaji T."/>
            <person name="Toyoda A."/>
            <person name="Fujiyama A."/>
            <person name="Neme R."/>
            <person name="Noguchi H."/>
            <person name="Minakuchi Y."/>
            <person name="Suzuki M."/>
            <person name="Kawai-Toyooka H."/>
            <person name="Smith D.R."/>
            <person name="Sparks H."/>
            <person name="Anderson J."/>
            <person name="Bakaric R."/>
            <person name="Luria V."/>
            <person name="Karger A."/>
            <person name="Kirschner M.W."/>
            <person name="Durand P.M."/>
            <person name="Michod R.E."/>
            <person name="Nozaki H."/>
            <person name="Olson B.J."/>
        </authorList>
    </citation>
    <scope>NUCLEOTIDE SEQUENCE [LARGE SCALE GENOMIC DNA]</scope>
    <source>
        <strain evidence="3">NIES-2863</strain>
    </source>
</reference>
<organism evidence="2 3">
    <name type="scientific">Gonium pectorale</name>
    <name type="common">Green alga</name>
    <dbReference type="NCBI Taxonomy" id="33097"/>
    <lineage>
        <taxon>Eukaryota</taxon>
        <taxon>Viridiplantae</taxon>
        <taxon>Chlorophyta</taxon>
        <taxon>core chlorophytes</taxon>
        <taxon>Chlorophyceae</taxon>
        <taxon>CS clade</taxon>
        <taxon>Chlamydomonadales</taxon>
        <taxon>Volvocaceae</taxon>
        <taxon>Gonium</taxon>
    </lineage>
</organism>
<gene>
    <name evidence="2" type="ORF">GPECTOR_35g879</name>
</gene>
<keyword evidence="3" id="KW-1185">Reference proteome</keyword>
<protein>
    <submittedName>
        <fullName evidence="2">Uncharacterized protein</fullName>
    </submittedName>
</protein>
<dbReference type="GO" id="GO:0007034">
    <property type="term" value="P:vacuolar transport"/>
    <property type="evidence" value="ECO:0007669"/>
    <property type="project" value="TreeGrafter"/>
</dbReference>